<dbReference type="InterPro" id="IPR044156">
    <property type="entry name" value="Galectin-like"/>
</dbReference>
<dbReference type="PANTHER" id="PTHR11346:SF189">
    <property type="entry name" value="GALECTIN"/>
    <property type="match status" value="1"/>
</dbReference>
<dbReference type="InterPro" id="IPR001079">
    <property type="entry name" value="Galectin_CRD"/>
</dbReference>
<dbReference type="GeneID" id="106805291"/>
<dbReference type="CDD" id="cd00070">
    <property type="entry name" value="GLECT"/>
    <property type="match status" value="1"/>
</dbReference>
<proteinExistence type="predicted"/>
<dbReference type="PANTHER" id="PTHR11346">
    <property type="entry name" value="GALECTIN"/>
    <property type="match status" value="1"/>
</dbReference>
<dbReference type="Gene3D" id="2.60.120.200">
    <property type="match status" value="1"/>
</dbReference>
<dbReference type="RefSeq" id="XP_014662315.1">
    <property type="nucleotide sequence ID" value="XM_014806829.1"/>
</dbReference>
<sequence length="174" mass="19364">MLSRTLLLLAAIGVLAVAAGPTNRTTCELPCEMDFDVQVGKAYTITGVPLPSTGPDGFFINLQDGPRNSTTNIGFHLNARGQESIVIRNSRIGGEWGKEERGGGYPFVEGQEFQLLIMVFTDRYSIYVDGRLYADYMHRSFVCLLNIMRLAGDFQLNDVQEKTHWTRCTPVPTL</sequence>
<keyword evidence="1 2" id="KW-0430">Lectin</keyword>
<dbReference type="Pfam" id="PF00337">
    <property type="entry name" value="Gal-bind_lectin"/>
    <property type="match status" value="1"/>
</dbReference>
<evidence type="ECO:0000313" key="5">
    <source>
        <dbReference type="Proteomes" id="UP000695022"/>
    </source>
</evidence>
<dbReference type="Proteomes" id="UP000695022">
    <property type="component" value="Unplaced"/>
</dbReference>
<dbReference type="PROSITE" id="PS51304">
    <property type="entry name" value="GALECTIN"/>
    <property type="match status" value="1"/>
</dbReference>
<protein>
    <recommendedName>
        <fullName evidence="2">Galectin</fullName>
    </recommendedName>
</protein>
<evidence type="ECO:0000256" key="2">
    <source>
        <dbReference type="RuleBase" id="RU102079"/>
    </source>
</evidence>
<feature type="chain" id="PRO_5047474003" description="Galectin" evidence="3">
    <location>
        <begin position="19"/>
        <end position="174"/>
    </location>
</feature>
<evidence type="ECO:0000313" key="6">
    <source>
        <dbReference type="RefSeq" id="XP_014662315.1"/>
    </source>
</evidence>
<feature type="signal peptide" evidence="3">
    <location>
        <begin position="1"/>
        <end position="18"/>
    </location>
</feature>
<evidence type="ECO:0000259" key="4">
    <source>
        <dbReference type="PROSITE" id="PS51304"/>
    </source>
</evidence>
<name>A0ABM1DQU4_PRICU</name>
<feature type="domain" description="Galectin" evidence="4">
    <location>
        <begin position="29"/>
        <end position="162"/>
    </location>
</feature>
<dbReference type="InterPro" id="IPR013320">
    <property type="entry name" value="ConA-like_dom_sf"/>
</dbReference>
<accession>A0ABM1DQU4</accession>
<dbReference type="SMART" id="SM00276">
    <property type="entry name" value="GLECT"/>
    <property type="match status" value="1"/>
</dbReference>
<keyword evidence="3" id="KW-0732">Signal</keyword>
<evidence type="ECO:0000256" key="3">
    <source>
        <dbReference type="SAM" id="SignalP"/>
    </source>
</evidence>
<evidence type="ECO:0000256" key="1">
    <source>
        <dbReference type="ARBA" id="ARBA00022734"/>
    </source>
</evidence>
<dbReference type="SUPFAM" id="SSF49899">
    <property type="entry name" value="Concanavalin A-like lectins/glucanases"/>
    <property type="match status" value="1"/>
</dbReference>
<dbReference type="SMART" id="SM00908">
    <property type="entry name" value="Gal-bind_lectin"/>
    <property type="match status" value="1"/>
</dbReference>
<keyword evidence="5" id="KW-1185">Reference proteome</keyword>
<organism evidence="5 6">
    <name type="scientific">Priapulus caudatus</name>
    <name type="common">Priapulid worm</name>
    <dbReference type="NCBI Taxonomy" id="37621"/>
    <lineage>
        <taxon>Eukaryota</taxon>
        <taxon>Metazoa</taxon>
        <taxon>Ecdysozoa</taxon>
        <taxon>Scalidophora</taxon>
        <taxon>Priapulida</taxon>
        <taxon>Priapulimorpha</taxon>
        <taxon>Priapulimorphida</taxon>
        <taxon>Priapulidae</taxon>
        <taxon>Priapulus</taxon>
    </lineage>
</organism>
<reference evidence="6" key="1">
    <citation type="submission" date="2025-08" db="UniProtKB">
        <authorList>
            <consortium name="RefSeq"/>
        </authorList>
    </citation>
    <scope>IDENTIFICATION</scope>
</reference>
<gene>
    <name evidence="6" type="primary">LOC106805291</name>
</gene>